<name>A0AAD6Z972_9AGAR</name>
<dbReference type="AlphaFoldDB" id="A0AAD6Z972"/>
<organism evidence="2 3">
    <name type="scientific">Mycena albidolilacea</name>
    <dbReference type="NCBI Taxonomy" id="1033008"/>
    <lineage>
        <taxon>Eukaryota</taxon>
        <taxon>Fungi</taxon>
        <taxon>Dikarya</taxon>
        <taxon>Basidiomycota</taxon>
        <taxon>Agaricomycotina</taxon>
        <taxon>Agaricomycetes</taxon>
        <taxon>Agaricomycetidae</taxon>
        <taxon>Agaricales</taxon>
        <taxon>Marasmiineae</taxon>
        <taxon>Mycenaceae</taxon>
        <taxon>Mycena</taxon>
    </lineage>
</organism>
<proteinExistence type="predicted"/>
<keyword evidence="3" id="KW-1185">Reference proteome</keyword>
<keyword evidence="1" id="KW-0175">Coiled coil</keyword>
<dbReference type="EMBL" id="JARIHO010000070">
    <property type="protein sequence ID" value="KAJ7312757.1"/>
    <property type="molecule type" value="Genomic_DNA"/>
</dbReference>
<dbReference type="Proteomes" id="UP001218218">
    <property type="component" value="Unassembled WGS sequence"/>
</dbReference>
<evidence type="ECO:0000256" key="1">
    <source>
        <dbReference type="SAM" id="Coils"/>
    </source>
</evidence>
<reference evidence="2" key="1">
    <citation type="submission" date="2023-03" db="EMBL/GenBank/DDBJ databases">
        <title>Massive genome expansion in bonnet fungi (Mycena s.s.) driven by repeated elements and novel gene families across ecological guilds.</title>
        <authorList>
            <consortium name="Lawrence Berkeley National Laboratory"/>
            <person name="Harder C.B."/>
            <person name="Miyauchi S."/>
            <person name="Viragh M."/>
            <person name="Kuo A."/>
            <person name="Thoen E."/>
            <person name="Andreopoulos B."/>
            <person name="Lu D."/>
            <person name="Skrede I."/>
            <person name="Drula E."/>
            <person name="Henrissat B."/>
            <person name="Morin E."/>
            <person name="Kohler A."/>
            <person name="Barry K."/>
            <person name="LaButti K."/>
            <person name="Morin E."/>
            <person name="Salamov A."/>
            <person name="Lipzen A."/>
            <person name="Mereny Z."/>
            <person name="Hegedus B."/>
            <person name="Baldrian P."/>
            <person name="Stursova M."/>
            <person name="Weitz H."/>
            <person name="Taylor A."/>
            <person name="Grigoriev I.V."/>
            <person name="Nagy L.G."/>
            <person name="Martin F."/>
            <person name="Kauserud H."/>
        </authorList>
    </citation>
    <scope>NUCLEOTIDE SEQUENCE</scope>
    <source>
        <strain evidence="2">CBHHK002</strain>
    </source>
</reference>
<comment type="caution">
    <text evidence="2">The sequence shown here is derived from an EMBL/GenBank/DDBJ whole genome shotgun (WGS) entry which is preliminary data.</text>
</comment>
<gene>
    <name evidence="2" type="ORF">DFH08DRAFT_821917</name>
</gene>
<evidence type="ECO:0000313" key="2">
    <source>
        <dbReference type="EMBL" id="KAJ7312757.1"/>
    </source>
</evidence>
<evidence type="ECO:0000313" key="3">
    <source>
        <dbReference type="Proteomes" id="UP001218218"/>
    </source>
</evidence>
<feature type="coiled-coil region" evidence="1">
    <location>
        <begin position="164"/>
        <end position="191"/>
    </location>
</feature>
<accession>A0AAD6Z972</accession>
<sequence length="211" mass="23727">MYSKHSDVLMFSIHGQAVTYSLSNQAPLHFDGYVEMMRFESICNGKAMYIDLISYLCTSDSAAVYDLLSSFHMSAFQEMAACLGATVLAGDCPLAVLLFNGHKYFVLVLCPRSRVDAHNATLFPAAHDPEKNPIYQLRLEHGTRLLNSNQPPEESELTFVQSVVLQADASLACLDEEMTELQEKLHQTHIRLFGYGTRNTLDYIKGQRVWP</sequence>
<protein>
    <submittedName>
        <fullName evidence="2">Uncharacterized protein</fullName>
    </submittedName>
</protein>